<name>A0A1M5JJ66_FLAJO</name>
<accession>A0A1M5JJ66</accession>
<sequence length="423" mass="47748">MVKERLISLDVFRGLTILLMTIVNNPGDWGNVYPPLLHAEWHGCTPTDLVFPFFIFIMGVAVPLAMPDKFYDGTTFNKILLRSLRMLCLGIFFNFFGKIQLFGLEGIPLLIGRLAITIAVGYALMGSFSSKVKNILAFSILFIYLFLAYSGIEAYHDVRLPGVLQRIAIVYFVVSLLYLKTSQRTQIITGIVLLLGYWAIMTLIPVPGIGEANLEKGTNLASWLDSVLLKGHMYRGTVTWDPEGILSTLPSIVNGIIGLLIGQVLQRDTTKILKAQKMGIAGTILIFFGLMWDLVFPINKSIWTSSYVLYTTGLATVFLTILYYTIDIADYKKGFKPFLIWGVNPMIVFFTSQIIPQALVMIEFQNPHNPSEKINLLNYLYSFWIAPFFSNPMTASLAGALVYVCIWTFILWIFYRNKLIFKV</sequence>
<feature type="transmembrane region" description="Helical" evidence="1">
    <location>
        <begin position="191"/>
        <end position="210"/>
    </location>
</feature>
<keyword evidence="3" id="KW-0012">Acyltransferase</keyword>
<gene>
    <name evidence="3" type="ORF">SAMN05444388_102553</name>
</gene>
<keyword evidence="1" id="KW-0812">Transmembrane</keyword>
<feature type="transmembrane region" description="Helical" evidence="1">
    <location>
        <begin position="244"/>
        <end position="265"/>
    </location>
</feature>
<feature type="transmembrane region" description="Helical" evidence="1">
    <location>
        <begin position="338"/>
        <end position="362"/>
    </location>
</feature>
<evidence type="ECO:0000313" key="3">
    <source>
        <dbReference type="EMBL" id="SHG40445.1"/>
    </source>
</evidence>
<dbReference type="PANTHER" id="PTHR31061">
    <property type="entry name" value="LD22376P"/>
    <property type="match status" value="1"/>
</dbReference>
<protein>
    <submittedName>
        <fullName evidence="3">Predicted acyltransferase</fullName>
    </submittedName>
</protein>
<feature type="transmembrane region" description="Helical" evidence="1">
    <location>
        <begin position="382"/>
        <end position="415"/>
    </location>
</feature>
<dbReference type="Pfam" id="PF16401">
    <property type="entry name" value="DUF5009"/>
    <property type="match status" value="1"/>
</dbReference>
<dbReference type="EMBL" id="FQWH01000002">
    <property type="protein sequence ID" value="SHG40445.1"/>
    <property type="molecule type" value="Genomic_DNA"/>
</dbReference>
<reference evidence="3 4" key="1">
    <citation type="submission" date="2016-11" db="EMBL/GenBank/DDBJ databases">
        <authorList>
            <person name="Jaros S."/>
            <person name="Januszkiewicz K."/>
            <person name="Wedrychowicz H."/>
        </authorList>
    </citation>
    <scope>NUCLEOTIDE SEQUENCE [LARGE SCALE GENOMIC DNA]</scope>
    <source>
        <strain evidence="3 4">DSM 6792</strain>
    </source>
</reference>
<evidence type="ECO:0000313" key="4">
    <source>
        <dbReference type="Proteomes" id="UP000184112"/>
    </source>
</evidence>
<feature type="domain" description="DUF5009" evidence="2">
    <location>
        <begin position="8"/>
        <end position="152"/>
    </location>
</feature>
<feature type="transmembrane region" description="Helical" evidence="1">
    <location>
        <begin position="135"/>
        <end position="152"/>
    </location>
</feature>
<keyword evidence="1" id="KW-1133">Transmembrane helix</keyword>
<organism evidence="3 4">
    <name type="scientific">Flavobacterium johnsoniae</name>
    <name type="common">Cytophaga johnsonae</name>
    <dbReference type="NCBI Taxonomy" id="986"/>
    <lineage>
        <taxon>Bacteria</taxon>
        <taxon>Pseudomonadati</taxon>
        <taxon>Bacteroidota</taxon>
        <taxon>Flavobacteriia</taxon>
        <taxon>Flavobacteriales</taxon>
        <taxon>Flavobacteriaceae</taxon>
        <taxon>Flavobacterium</taxon>
    </lineage>
</organism>
<evidence type="ECO:0000259" key="2">
    <source>
        <dbReference type="Pfam" id="PF16401"/>
    </source>
</evidence>
<proteinExistence type="predicted"/>
<dbReference type="PANTHER" id="PTHR31061:SF24">
    <property type="entry name" value="LD22376P"/>
    <property type="match status" value="1"/>
</dbReference>
<feature type="transmembrane region" description="Helical" evidence="1">
    <location>
        <begin position="109"/>
        <end position="128"/>
    </location>
</feature>
<dbReference type="GO" id="GO:0016746">
    <property type="term" value="F:acyltransferase activity"/>
    <property type="evidence" value="ECO:0007669"/>
    <property type="project" value="UniProtKB-KW"/>
</dbReference>
<keyword evidence="3" id="KW-0808">Transferase</keyword>
<feature type="transmembrane region" description="Helical" evidence="1">
    <location>
        <begin position="158"/>
        <end position="179"/>
    </location>
</feature>
<feature type="transmembrane region" description="Helical" evidence="1">
    <location>
        <begin position="307"/>
        <end position="326"/>
    </location>
</feature>
<dbReference type="InterPro" id="IPR032176">
    <property type="entry name" value="DUF5009"/>
</dbReference>
<dbReference type="AlphaFoldDB" id="A0A1M5JJ66"/>
<dbReference type="Proteomes" id="UP000184112">
    <property type="component" value="Unassembled WGS sequence"/>
</dbReference>
<keyword evidence="1" id="KW-0472">Membrane</keyword>
<feature type="transmembrane region" description="Helical" evidence="1">
    <location>
        <begin position="49"/>
        <end position="67"/>
    </location>
</feature>
<dbReference type="RefSeq" id="WP_073408739.1">
    <property type="nucleotide sequence ID" value="NZ_FQWH01000002.1"/>
</dbReference>
<evidence type="ECO:0000256" key="1">
    <source>
        <dbReference type="SAM" id="Phobius"/>
    </source>
</evidence>
<feature type="transmembrane region" description="Helical" evidence="1">
    <location>
        <begin position="277"/>
        <end position="295"/>
    </location>
</feature>
<feature type="transmembrane region" description="Helical" evidence="1">
    <location>
        <begin position="12"/>
        <end position="29"/>
    </location>
</feature>
<feature type="transmembrane region" description="Helical" evidence="1">
    <location>
        <begin position="79"/>
        <end position="97"/>
    </location>
</feature>